<dbReference type="Proteomes" id="UP000000740">
    <property type="component" value="Chromosome 2"/>
</dbReference>
<evidence type="ECO:0000256" key="2">
    <source>
        <dbReference type="ARBA" id="ARBA00023002"/>
    </source>
</evidence>
<dbReference type="PANTHER" id="PTHR11709">
    <property type="entry name" value="MULTI-COPPER OXIDASE"/>
    <property type="match status" value="1"/>
</dbReference>
<evidence type="ECO:0000259" key="7">
    <source>
        <dbReference type="Pfam" id="PF07732"/>
    </source>
</evidence>
<dbReference type="CDD" id="cd13896">
    <property type="entry name" value="CuRO_3_CopA"/>
    <property type="match status" value="1"/>
</dbReference>
<dbReference type="EMBL" id="CP001366">
    <property type="protein sequence ID" value="ACM58577.1"/>
    <property type="molecule type" value="Genomic_DNA"/>
</dbReference>
<organism evidence="8 9">
    <name type="scientific">Halorubrum lacusprofundi (strain ATCC 49239 / DSM 5036 / JCM 8891 / ACAM 34)</name>
    <dbReference type="NCBI Taxonomy" id="416348"/>
    <lineage>
        <taxon>Archaea</taxon>
        <taxon>Methanobacteriati</taxon>
        <taxon>Methanobacteriota</taxon>
        <taxon>Stenosarchaea group</taxon>
        <taxon>Halobacteria</taxon>
        <taxon>Halobacteriales</taxon>
        <taxon>Haloferacaceae</taxon>
        <taxon>Halorubrum</taxon>
    </lineage>
</organism>
<keyword evidence="3" id="KW-0186">Copper</keyword>
<dbReference type="InterPro" id="IPR008972">
    <property type="entry name" value="Cupredoxin"/>
</dbReference>
<feature type="domain" description="Plastocyanin-like" evidence="6">
    <location>
        <begin position="368"/>
        <end position="474"/>
    </location>
</feature>
<evidence type="ECO:0000313" key="9">
    <source>
        <dbReference type="Proteomes" id="UP000000740"/>
    </source>
</evidence>
<dbReference type="SUPFAM" id="SSF49503">
    <property type="entry name" value="Cupredoxins"/>
    <property type="match status" value="3"/>
</dbReference>
<dbReference type="InterPro" id="IPR033138">
    <property type="entry name" value="Cu_oxidase_CS"/>
</dbReference>
<dbReference type="Pfam" id="PF07732">
    <property type="entry name" value="Cu-oxidase_3"/>
    <property type="match status" value="1"/>
</dbReference>
<dbReference type="GO" id="GO:0005507">
    <property type="term" value="F:copper ion binding"/>
    <property type="evidence" value="ECO:0007669"/>
    <property type="project" value="InterPro"/>
</dbReference>
<dbReference type="RefSeq" id="WP_015911533.1">
    <property type="nucleotide sequence ID" value="NC_012028.1"/>
</dbReference>
<dbReference type="InterPro" id="IPR045087">
    <property type="entry name" value="Cu-oxidase_fam"/>
</dbReference>
<dbReference type="PROSITE" id="PS00080">
    <property type="entry name" value="MULTICOPPER_OXIDASE2"/>
    <property type="match status" value="1"/>
</dbReference>
<dbReference type="InterPro" id="IPR006311">
    <property type="entry name" value="TAT_signal"/>
</dbReference>
<dbReference type="AlphaFoldDB" id="B9LV64"/>
<reference evidence="8 9" key="1">
    <citation type="journal article" date="2016" name="Stand. Genomic Sci.">
        <title>Complete genome sequence of the Antarctic Halorubrum lacusprofundi type strain ACAM 34.</title>
        <authorList>
            <person name="Anderson I.J."/>
            <person name="DasSarma P."/>
            <person name="Lucas S."/>
            <person name="Copeland A."/>
            <person name="Lapidus A."/>
            <person name="Del Rio T.G."/>
            <person name="Tice H."/>
            <person name="Dalin E."/>
            <person name="Bruce D.C."/>
            <person name="Goodwin L."/>
            <person name="Pitluck S."/>
            <person name="Sims D."/>
            <person name="Brettin T.S."/>
            <person name="Detter J.C."/>
            <person name="Han C.S."/>
            <person name="Larimer F."/>
            <person name="Hauser L."/>
            <person name="Land M."/>
            <person name="Ivanova N."/>
            <person name="Richardson P."/>
            <person name="Cavicchioli R."/>
            <person name="DasSarma S."/>
            <person name="Woese C.R."/>
            <person name="Kyrpides N.C."/>
        </authorList>
    </citation>
    <scope>NUCLEOTIDE SEQUENCE [LARGE SCALE GENOMIC DNA]</scope>
    <source>
        <strain evidence="9">ATCC 49239 / DSM 5036 / JCM 8891 / ACAM 34</strain>
    </source>
</reference>
<evidence type="ECO:0000256" key="1">
    <source>
        <dbReference type="ARBA" id="ARBA00022723"/>
    </source>
</evidence>
<keyword evidence="2" id="KW-0560">Oxidoreductase</keyword>
<evidence type="ECO:0000259" key="6">
    <source>
        <dbReference type="Pfam" id="PF07731"/>
    </source>
</evidence>
<dbReference type="eggNOG" id="arCOG03914">
    <property type="taxonomic scope" value="Archaea"/>
</dbReference>
<dbReference type="Gene3D" id="2.60.40.420">
    <property type="entry name" value="Cupredoxins - blue copper proteins"/>
    <property type="match status" value="2"/>
</dbReference>
<dbReference type="KEGG" id="hla:Hlac_3033"/>
<gene>
    <name evidence="8" type="ordered locus">Hlac_3033</name>
</gene>
<keyword evidence="9" id="KW-1185">Reference proteome</keyword>
<dbReference type="CDD" id="cd13861">
    <property type="entry name" value="CuRO_1_CumA_like"/>
    <property type="match status" value="1"/>
</dbReference>
<feature type="region of interest" description="Disordered" evidence="4">
    <location>
        <begin position="32"/>
        <end position="77"/>
    </location>
</feature>
<dbReference type="Pfam" id="PF00394">
    <property type="entry name" value="Cu-oxidase"/>
    <property type="match status" value="1"/>
</dbReference>
<sequence length="477" mass="51681">MPHRSQHLLSRRNLLQLTGATSLGALAGCTGQLPGSDDGARGREVSPRATVTAEPDTSVSLTAASGSIRPSPDTSTTNWMYEGQFPGPELRVQEGDVLSVELTNDLQEETTIHWHGVPVANPVDGVPNVTQDPVASGDTFTYTFRAEPAGTYFYHSHVGLQLDRGLLGPLIVEERDPHVEYDHEYVVVVDDYLPGEPELPSDGGMGGGGMGGGGGMMGDIRPPYEGLLINGRLPENPQTFDVTEGERIRFRFVNAGSATVFGVRIAGHEMTVTHADGRPVEPVDVDSFVFGAGERYDVVVEATNPGTWAVQADALDGNEPPASAVVEYESAGEGSPQRPSPASNQLRYRDLRAISSLDGVNGDPDRTFDLTLSRGRGQSYTWTIDGQAYPDADSLQIRPGEHVRIRMTNQSPVVHPMHLHGHFFQVGNAIKDTVIVPGHRGQVTIDFHADNPGRWLFHCHNLYHLDAGMARVVRYVE</sequence>
<dbReference type="InterPro" id="IPR011706">
    <property type="entry name" value="Cu-oxidase_C"/>
</dbReference>
<dbReference type="InterPro" id="IPR002355">
    <property type="entry name" value="Cu_oxidase_Cu_BS"/>
</dbReference>
<protein>
    <submittedName>
        <fullName evidence="8">Multicopper oxidase type 3</fullName>
    </submittedName>
</protein>
<dbReference type="PROSITE" id="PS51318">
    <property type="entry name" value="TAT"/>
    <property type="match status" value="1"/>
</dbReference>
<evidence type="ECO:0000256" key="4">
    <source>
        <dbReference type="SAM" id="MobiDB-lite"/>
    </source>
</evidence>
<feature type="domain" description="Plastocyanin-like" evidence="7">
    <location>
        <begin position="67"/>
        <end position="175"/>
    </location>
</feature>
<dbReference type="InterPro" id="IPR034279">
    <property type="entry name" value="CuRO_3_CopA"/>
</dbReference>
<dbReference type="PROSITE" id="PS00079">
    <property type="entry name" value="MULTICOPPER_OXIDASE1"/>
    <property type="match status" value="2"/>
</dbReference>
<dbReference type="GO" id="GO:0016491">
    <property type="term" value="F:oxidoreductase activity"/>
    <property type="evidence" value="ECO:0007669"/>
    <property type="project" value="UniProtKB-KW"/>
</dbReference>
<dbReference type="InterPro" id="IPR001117">
    <property type="entry name" value="Cu-oxidase_2nd"/>
</dbReference>
<evidence type="ECO:0000256" key="3">
    <source>
        <dbReference type="ARBA" id="ARBA00023008"/>
    </source>
</evidence>
<accession>B9LV64</accession>
<feature type="region of interest" description="Disordered" evidence="4">
    <location>
        <begin position="326"/>
        <end position="345"/>
    </location>
</feature>
<feature type="compositionally biased region" description="Polar residues" evidence="4">
    <location>
        <begin position="55"/>
        <end position="65"/>
    </location>
</feature>
<feature type="domain" description="Plastocyanin-like" evidence="5">
    <location>
        <begin position="220"/>
        <end position="330"/>
    </location>
</feature>
<evidence type="ECO:0000313" key="8">
    <source>
        <dbReference type="EMBL" id="ACM58577.1"/>
    </source>
</evidence>
<dbReference type="PROSITE" id="PS51257">
    <property type="entry name" value="PROKAR_LIPOPROTEIN"/>
    <property type="match status" value="1"/>
</dbReference>
<dbReference type="GeneID" id="7399008"/>
<proteinExistence type="predicted"/>
<name>B9LV64_HALLT</name>
<dbReference type="InterPro" id="IPR011707">
    <property type="entry name" value="Cu-oxidase-like_N"/>
</dbReference>
<keyword evidence="1" id="KW-0479">Metal-binding</keyword>
<dbReference type="PANTHER" id="PTHR11709:SF394">
    <property type="entry name" value="FI03373P-RELATED"/>
    <property type="match status" value="1"/>
</dbReference>
<dbReference type="HOGENOM" id="CLU_009100_6_0_2"/>
<evidence type="ECO:0000259" key="5">
    <source>
        <dbReference type="Pfam" id="PF00394"/>
    </source>
</evidence>
<dbReference type="Pfam" id="PF07731">
    <property type="entry name" value="Cu-oxidase_2"/>
    <property type="match status" value="1"/>
</dbReference>